<gene>
    <name evidence="1" type="ORF">A2872_02490</name>
</gene>
<organism evidence="1 2">
    <name type="scientific">Candidatus Gottesmanbacteria bacterium RIFCSPHIGHO2_01_FULL_42_12</name>
    <dbReference type="NCBI Taxonomy" id="1798377"/>
    <lineage>
        <taxon>Bacteria</taxon>
        <taxon>Candidatus Gottesmaniibacteriota</taxon>
    </lineage>
</organism>
<comment type="caution">
    <text evidence="1">The sequence shown here is derived from an EMBL/GenBank/DDBJ whole genome shotgun (WGS) entry which is preliminary data.</text>
</comment>
<evidence type="ECO:0000313" key="2">
    <source>
        <dbReference type="Proteomes" id="UP000178681"/>
    </source>
</evidence>
<dbReference type="STRING" id="1798377.A2872_02490"/>
<name>A0A1F5Z5J6_9BACT</name>
<dbReference type="AlphaFoldDB" id="A0A1F5Z5J6"/>
<proteinExistence type="predicted"/>
<dbReference type="EMBL" id="MFJG01000005">
    <property type="protein sequence ID" value="OGG07447.1"/>
    <property type="molecule type" value="Genomic_DNA"/>
</dbReference>
<accession>A0A1F5Z5J6</accession>
<sequence>MREIHIHDDLETVGIGKLLAESNVRKGETVIVWGQKTPIICTLLEAGAVMSMPLSLAKRLGRINHGEG</sequence>
<dbReference type="Proteomes" id="UP000178681">
    <property type="component" value="Unassembled WGS sequence"/>
</dbReference>
<evidence type="ECO:0000313" key="1">
    <source>
        <dbReference type="EMBL" id="OGG07447.1"/>
    </source>
</evidence>
<reference evidence="1 2" key="1">
    <citation type="journal article" date="2016" name="Nat. Commun.">
        <title>Thousands of microbial genomes shed light on interconnected biogeochemical processes in an aquifer system.</title>
        <authorList>
            <person name="Anantharaman K."/>
            <person name="Brown C.T."/>
            <person name="Hug L.A."/>
            <person name="Sharon I."/>
            <person name="Castelle C.J."/>
            <person name="Probst A.J."/>
            <person name="Thomas B.C."/>
            <person name="Singh A."/>
            <person name="Wilkins M.J."/>
            <person name="Karaoz U."/>
            <person name="Brodie E.L."/>
            <person name="Williams K.H."/>
            <person name="Hubbard S.S."/>
            <person name="Banfield J.F."/>
        </authorList>
    </citation>
    <scope>NUCLEOTIDE SEQUENCE [LARGE SCALE GENOMIC DNA]</scope>
</reference>
<protein>
    <submittedName>
        <fullName evidence="1">Uncharacterized protein</fullName>
    </submittedName>
</protein>